<keyword evidence="5" id="KW-0547">Nucleotide-binding</keyword>
<dbReference type="Gene3D" id="3.30.565.10">
    <property type="entry name" value="Histidine kinase-like ATPase, C-terminal domain"/>
    <property type="match status" value="1"/>
</dbReference>
<keyword evidence="12" id="KW-1185">Reference proteome</keyword>
<keyword evidence="8" id="KW-0902">Two-component regulatory system</keyword>
<evidence type="ECO:0000259" key="10">
    <source>
        <dbReference type="PROSITE" id="PS50109"/>
    </source>
</evidence>
<dbReference type="InterPro" id="IPR036890">
    <property type="entry name" value="HATPase_C_sf"/>
</dbReference>
<dbReference type="InterPro" id="IPR004358">
    <property type="entry name" value="Sig_transdc_His_kin-like_C"/>
</dbReference>
<dbReference type="SUPFAM" id="SSF47384">
    <property type="entry name" value="Homodimeric domain of signal transducing histidine kinase"/>
    <property type="match status" value="1"/>
</dbReference>
<organism evidence="11 12">
    <name type="scientific">Cupriavidus agavae</name>
    <dbReference type="NCBI Taxonomy" id="1001822"/>
    <lineage>
        <taxon>Bacteria</taxon>
        <taxon>Pseudomonadati</taxon>
        <taxon>Pseudomonadota</taxon>
        <taxon>Betaproteobacteria</taxon>
        <taxon>Burkholderiales</taxon>
        <taxon>Burkholderiaceae</taxon>
        <taxon>Cupriavidus</taxon>
    </lineage>
</organism>
<reference evidence="11 12" key="1">
    <citation type="journal article" date="2015" name="Stand. Genomic Sci.">
        <title>Genomic Encyclopedia of Bacterial and Archaeal Type Strains, Phase III: the genomes of soil and plant-associated and newly described type strains.</title>
        <authorList>
            <person name="Whitman W.B."/>
            <person name="Woyke T."/>
            <person name="Klenk H.P."/>
            <person name="Zhou Y."/>
            <person name="Lilburn T.G."/>
            <person name="Beck B.J."/>
            <person name="De Vos P."/>
            <person name="Vandamme P."/>
            <person name="Eisen J.A."/>
            <person name="Garrity G."/>
            <person name="Hugenholtz P."/>
            <person name="Kyrpides N.C."/>
        </authorList>
    </citation>
    <scope>NUCLEOTIDE SEQUENCE [LARGE SCALE GENOMIC DNA]</scope>
    <source>
        <strain evidence="11 12">ASC-9842</strain>
    </source>
</reference>
<dbReference type="InterPro" id="IPR036097">
    <property type="entry name" value="HisK_dim/P_sf"/>
</dbReference>
<keyword evidence="9" id="KW-0175">Coiled coil</keyword>
<keyword evidence="7" id="KW-0067">ATP-binding</keyword>
<evidence type="ECO:0000256" key="1">
    <source>
        <dbReference type="ARBA" id="ARBA00000085"/>
    </source>
</evidence>
<accession>A0A4Q7R9J7</accession>
<dbReference type="Pfam" id="PF02518">
    <property type="entry name" value="HATPase_c"/>
    <property type="match status" value="1"/>
</dbReference>
<comment type="caution">
    <text evidence="11">The sequence shown here is derived from an EMBL/GenBank/DDBJ whole genome shotgun (WGS) entry which is preliminary data.</text>
</comment>
<evidence type="ECO:0000313" key="11">
    <source>
        <dbReference type="EMBL" id="RZT29017.1"/>
    </source>
</evidence>
<evidence type="ECO:0000313" key="12">
    <source>
        <dbReference type="Proteomes" id="UP000291078"/>
    </source>
</evidence>
<evidence type="ECO:0000256" key="2">
    <source>
        <dbReference type="ARBA" id="ARBA00012438"/>
    </source>
</evidence>
<dbReference type="InterPro" id="IPR003594">
    <property type="entry name" value="HATPase_dom"/>
</dbReference>
<dbReference type="PRINTS" id="PR00344">
    <property type="entry name" value="BCTRLSENSOR"/>
</dbReference>
<dbReference type="Proteomes" id="UP000291078">
    <property type="component" value="Unassembled WGS sequence"/>
</dbReference>
<name>A0A4Q7R9J7_9BURK</name>
<dbReference type="GO" id="GO:0000155">
    <property type="term" value="F:phosphorelay sensor kinase activity"/>
    <property type="evidence" value="ECO:0007669"/>
    <property type="project" value="InterPro"/>
</dbReference>
<dbReference type="PANTHER" id="PTHR43065">
    <property type="entry name" value="SENSOR HISTIDINE KINASE"/>
    <property type="match status" value="1"/>
</dbReference>
<dbReference type="EMBL" id="SGXM01000014">
    <property type="protein sequence ID" value="RZT29017.1"/>
    <property type="molecule type" value="Genomic_DNA"/>
</dbReference>
<dbReference type="SMART" id="SM00387">
    <property type="entry name" value="HATPase_c"/>
    <property type="match status" value="1"/>
</dbReference>
<keyword evidence="4" id="KW-0808">Transferase</keyword>
<proteinExistence type="predicted"/>
<dbReference type="InterPro" id="IPR005467">
    <property type="entry name" value="His_kinase_dom"/>
</dbReference>
<keyword evidence="6" id="KW-0418">Kinase</keyword>
<protein>
    <recommendedName>
        <fullName evidence="2">histidine kinase</fullName>
        <ecNumber evidence="2">2.7.13.3</ecNumber>
    </recommendedName>
</protein>
<gene>
    <name evidence="11" type="ORF">EV147_5114</name>
</gene>
<evidence type="ECO:0000256" key="8">
    <source>
        <dbReference type="ARBA" id="ARBA00023012"/>
    </source>
</evidence>
<evidence type="ECO:0000256" key="3">
    <source>
        <dbReference type="ARBA" id="ARBA00022553"/>
    </source>
</evidence>
<dbReference type="RefSeq" id="WP_235845027.1">
    <property type="nucleotide sequence ID" value="NZ_SGXM01000014.1"/>
</dbReference>
<dbReference type="Gene3D" id="1.10.287.130">
    <property type="match status" value="1"/>
</dbReference>
<dbReference type="GO" id="GO:0005524">
    <property type="term" value="F:ATP binding"/>
    <property type="evidence" value="ECO:0007669"/>
    <property type="project" value="UniProtKB-KW"/>
</dbReference>
<evidence type="ECO:0000256" key="5">
    <source>
        <dbReference type="ARBA" id="ARBA00022741"/>
    </source>
</evidence>
<evidence type="ECO:0000256" key="4">
    <source>
        <dbReference type="ARBA" id="ARBA00022679"/>
    </source>
</evidence>
<evidence type="ECO:0000256" key="9">
    <source>
        <dbReference type="SAM" id="Coils"/>
    </source>
</evidence>
<evidence type="ECO:0000256" key="7">
    <source>
        <dbReference type="ARBA" id="ARBA00022840"/>
    </source>
</evidence>
<dbReference type="SUPFAM" id="SSF55874">
    <property type="entry name" value="ATPase domain of HSP90 chaperone/DNA topoisomerase II/histidine kinase"/>
    <property type="match status" value="1"/>
</dbReference>
<dbReference type="PROSITE" id="PS50109">
    <property type="entry name" value="HIS_KIN"/>
    <property type="match status" value="1"/>
</dbReference>
<feature type="domain" description="Histidine kinase" evidence="10">
    <location>
        <begin position="74"/>
        <end position="289"/>
    </location>
</feature>
<dbReference type="CDD" id="cd00082">
    <property type="entry name" value="HisKA"/>
    <property type="match status" value="1"/>
</dbReference>
<dbReference type="PANTHER" id="PTHR43065:SF10">
    <property type="entry name" value="PEROXIDE STRESS-ACTIVATED HISTIDINE KINASE MAK3"/>
    <property type="match status" value="1"/>
</dbReference>
<dbReference type="InterPro" id="IPR003661">
    <property type="entry name" value="HisK_dim/P_dom"/>
</dbReference>
<sequence>MNAEPDFFRSICPPPGWPLDADRHGALAHENARLRESLARQATRLDETEHKLRHAQAELARANRLSLYGELVASIVHEVAQPVTALDSAARAGLRWLERDEPNVARAREALTHISACANRARTIIESLRARAREDAPGFAVFDLGASLREVADLATHTFGAMKVTLRLDPRVPPLPVRGERVLLQQAILNLLMNGAEAMQDRPEGQRELVLDWELAGDSLRIHVDDRGEGFDPALAERVFEPLFTTKPSGMGMGLAISRSIVQAHQGQLLLAPRPDGGTRATLTLPRTAA</sequence>
<evidence type="ECO:0000256" key="6">
    <source>
        <dbReference type="ARBA" id="ARBA00022777"/>
    </source>
</evidence>
<comment type="catalytic activity">
    <reaction evidence="1">
        <text>ATP + protein L-histidine = ADP + protein N-phospho-L-histidine.</text>
        <dbReference type="EC" id="2.7.13.3"/>
    </reaction>
</comment>
<dbReference type="SMART" id="SM00388">
    <property type="entry name" value="HisKA"/>
    <property type="match status" value="1"/>
</dbReference>
<dbReference type="Pfam" id="PF00512">
    <property type="entry name" value="HisKA"/>
    <property type="match status" value="1"/>
</dbReference>
<dbReference type="EC" id="2.7.13.3" evidence="2"/>
<dbReference type="AlphaFoldDB" id="A0A4Q7R9J7"/>
<feature type="coiled-coil region" evidence="9">
    <location>
        <begin position="31"/>
        <end position="65"/>
    </location>
</feature>
<keyword evidence="3" id="KW-0597">Phosphoprotein</keyword>